<reference evidence="6" key="1">
    <citation type="submission" date="2023-03" db="EMBL/GenBank/DDBJ databases">
        <title>Massive genome expansion in bonnet fungi (Mycena s.s.) driven by repeated elements and novel gene families across ecological guilds.</title>
        <authorList>
            <consortium name="Lawrence Berkeley National Laboratory"/>
            <person name="Harder C.B."/>
            <person name="Miyauchi S."/>
            <person name="Viragh M."/>
            <person name="Kuo A."/>
            <person name="Thoen E."/>
            <person name="Andreopoulos B."/>
            <person name="Lu D."/>
            <person name="Skrede I."/>
            <person name="Drula E."/>
            <person name="Henrissat B."/>
            <person name="Morin E."/>
            <person name="Kohler A."/>
            <person name="Barry K."/>
            <person name="LaButti K."/>
            <person name="Morin E."/>
            <person name="Salamov A."/>
            <person name="Lipzen A."/>
            <person name="Mereny Z."/>
            <person name="Hegedus B."/>
            <person name="Baldrian P."/>
            <person name="Stursova M."/>
            <person name="Weitz H."/>
            <person name="Taylor A."/>
            <person name="Grigoriev I.V."/>
            <person name="Nagy L.G."/>
            <person name="Martin F."/>
            <person name="Kauserud H."/>
        </authorList>
    </citation>
    <scope>NUCLEOTIDE SEQUENCE</scope>
    <source>
        <strain evidence="6">CBHHK200</strain>
    </source>
</reference>
<keyword evidence="7" id="KW-1185">Reference proteome</keyword>
<dbReference type="GO" id="GO:0000981">
    <property type="term" value="F:DNA-binding transcription factor activity, RNA polymerase II-specific"/>
    <property type="evidence" value="ECO:0007669"/>
    <property type="project" value="TreeGrafter"/>
</dbReference>
<dbReference type="CDD" id="cd01389">
    <property type="entry name" value="HMG-box_ROX1-like"/>
    <property type="match status" value="1"/>
</dbReference>
<gene>
    <name evidence="6" type="ORF">C8F04DRAFT_574106</name>
</gene>
<dbReference type="GO" id="GO:0000978">
    <property type="term" value="F:RNA polymerase II cis-regulatory region sequence-specific DNA binding"/>
    <property type="evidence" value="ECO:0007669"/>
    <property type="project" value="TreeGrafter"/>
</dbReference>
<evidence type="ECO:0000313" key="6">
    <source>
        <dbReference type="EMBL" id="KAJ7034472.1"/>
    </source>
</evidence>
<evidence type="ECO:0000256" key="3">
    <source>
        <dbReference type="PROSITE-ProRule" id="PRU00267"/>
    </source>
</evidence>
<evidence type="ECO:0000259" key="5">
    <source>
        <dbReference type="PROSITE" id="PS50118"/>
    </source>
</evidence>
<dbReference type="AlphaFoldDB" id="A0AAD6SW20"/>
<dbReference type="SUPFAM" id="SSF47095">
    <property type="entry name" value="HMG-box"/>
    <property type="match status" value="1"/>
</dbReference>
<feature type="region of interest" description="Disordered" evidence="4">
    <location>
        <begin position="113"/>
        <end position="152"/>
    </location>
</feature>
<feature type="non-terminal residue" evidence="6">
    <location>
        <position position="1"/>
    </location>
</feature>
<evidence type="ECO:0000256" key="4">
    <source>
        <dbReference type="SAM" id="MobiDB-lite"/>
    </source>
</evidence>
<feature type="DNA-binding region" description="HMG box" evidence="3">
    <location>
        <begin position="52"/>
        <end position="121"/>
    </location>
</feature>
<evidence type="ECO:0000256" key="2">
    <source>
        <dbReference type="ARBA" id="ARBA00023242"/>
    </source>
</evidence>
<keyword evidence="2 3" id="KW-0539">Nucleus</keyword>
<evidence type="ECO:0000313" key="7">
    <source>
        <dbReference type="Proteomes" id="UP001218188"/>
    </source>
</evidence>
<dbReference type="GO" id="GO:0005634">
    <property type="term" value="C:nucleus"/>
    <property type="evidence" value="ECO:0007669"/>
    <property type="project" value="UniProtKB-UniRule"/>
</dbReference>
<feature type="region of interest" description="Disordered" evidence="4">
    <location>
        <begin position="229"/>
        <end position="250"/>
    </location>
</feature>
<keyword evidence="1 3" id="KW-0238">DNA-binding</keyword>
<dbReference type="InterPro" id="IPR036910">
    <property type="entry name" value="HMG_box_dom_sf"/>
</dbReference>
<dbReference type="InterPro" id="IPR009071">
    <property type="entry name" value="HMG_box_dom"/>
</dbReference>
<dbReference type="PROSITE" id="PS50118">
    <property type="entry name" value="HMG_BOX_2"/>
    <property type="match status" value="1"/>
</dbReference>
<dbReference type="Gene3D" id="1.10.30.10">
    <property type="entry name" value="High mobility group box domain"/>
    <property type="match status" value="1"/>
</dbReference>
<accession>A0AAD6SW20</accession>
<feature type="compositionally biased region" description="Basic residues" evidence="4">
    <location>
        <begin position="137"/>
        <end position="146"/>
    </location>
</feature>
<proteinExistence type="predicted"/>
<dbReference type="EMBL" id="JARJCM010000057">
    <property type="protein sequence ID" value="KAJ7034472.1"/>
    <property type="molecule type" value="Genomic_DNA"/>
</dbReference>
<dbReference type="PANTHER" id="PTHR45789">
    <property type="entry name" value="FI18025P1"/>
    <property type="match status" value="1"/>
</dbReference>
<dbReference type="PANTHER" id="PTHR45789:SF2">
    <property type="entry name" value="FI18025P1"/>
    <property type="match status" value="1"/>
</dbReference>
<organism evidence="6 7">
    <name type="scientific">Mycena alexandri</name>
    <dbReference type="NCBI Taxonomy" id="1745969"/>
    <lineage>
        <taxon>Eukaryota</taxon>
        <taxon>Fungi</taxon>
        <taxon>Dikarya</taxon>
        <taxon>Basidiomycota</taxon>
        <taxon>Agaricomycotina</taxon>
        <taxon>Agaricomycetes</taxon>
        <taxon>Agaricomycetidae</taxon>
        <taxon>Agaricales</taxon>
        <taxon>Marasmiineae</taxon>
        <taxon>Mycenaceae</taxon>
        <taxon>Mycena</taxon>
    </lineage>
</organism>
<evidence type="ECO:0000256" key="1">
    <source>
        <dbReference type="ARBA" id="ARBA00023125"/>
    </source>
</evidence>
<dbReference type="SMART" id="SM00398">
    <property type="entry name" value="HMG"/>
    <property type="match status" value="1"/>
</dbReference>
<dbReference type="InterPro" id="IPR051356">
    <property type="entry name" value="SOX/SOX-like_TF"/>
</dbReference>
<sequence length="294" mass="33362">MPAEQFLISEYDSPDFLTSQQFILNGHDDATGEPVEKPLRTRHSRKQPEGHIPRPPNAFILFRSSFIRSQRVTPDVETNHSTLSKIIGLTWQNLPADERRVWQAKAAQGVEEHRRRFPKYAFRPVHQRDREGNLEKPKKKQNKRKVREQAVHDPERCAKIAELLGAGKHGHTLEAAMQEFDRQRVFNVGTRFEAPITATTYRRSSSAPIPDTEPSTSFLCSTTVVAKRRRSSSTGPASIQPVDPPHVTPDNFSDSSSAFEAFIPSWNLEPGSDYFVSVSVVRLREAYNCRAGFQ</sequence>
<feature type="region of interest" description="Disordered" evidence="4">
    <location>
        <begin position="26"/>
        <end position="55"/>
    </location>
</feature>
<dbReference type="Pfam" id="PF00505">
    <property type="entry name" value="HMG_box"/>
    <property type="match status" value="1"/>
</dbReference>
<feature type="domain" description="HMG box" evidence="5">
    <location>
        <begin position="52"/>
        <end position="121"/>
    </location>
</feature>
<feature type="compositionally biased region" description="Basic and acidic residues" evidence="4">
    <location>
        <begin position="126"/>
        <end position="136"/>
    </location>
</feature>
<protein>
    <recommendedName>
        <fullName evidence="5">HMG box domain-containing protein</fullName>
    </recommendedName>
</protein>
<feature type="compositionally biased region" description="Basic and acidic residues" evidence="4">
    <location>
        <begin position="26"/>
        <end position="39"/>
    </location>
</feature>
<dbReference type="Proteomes" id="UP001218188">
    <property type="component" value="Unassembled WGS sequence"/>
</dbReference>
<name>A0AAD6SW20_9AGAR</name>
<comment type="caution">
    <text evidence="6">The sequence shown here is derived from an EMBL/GenBank/DDBJ whole genome shotgun (WGS) entry which is preliminary data.</text>
</comment>